<evidence type="ECO:0000256" key="1">
    <source>
        <dbReference type="ARBA" id="ARBA00022536"/>
    </source>
</evidence>
<organism evidence="7 8">
    <name type="scientific">Acrobeloides nanus</name>
    <dbReference type="NCBI Taxonomy" id="290746"/>
    <lineage>
        <taxon>Eukaryota</taxon>
        <taxon>Metazoa</taxon>
        <taxon>Ecdysozoa</taxon>
        <taxon>Nematoda</taxon>
        <taxon>Chromadorea</taxon>
        <taxon>Rhabditida</taxon>
        <taxon>Tylenchina</taxon>
        <taxon>Cephalobomorpha</taxon>
        <taxon>Cephaloboidea</taxon>
        <taxon>Cephalobidae</taxon>
        <taxon>Acrobeloides</taxon>
    </lineage>
</organism>
<protein>
    <submittedName>
        <fullName evidence="8">EGF-like domain-containing protein</fullName>
    </submittedName>
</protein>
<feature type="repeat" description="LDL-receptor class B" evidence="6">
    <location>
        <begin position="73"/>
        <end position="115"/>
    </location>
</feature>
<dbReference type="Proteomes" id="UP000887540">
    <property type="component" value="Unplaced"/>
</dbReference>
<dbReference type="InterPro" id="IPR000033">
    <property type="entry name" value="LDLR_classB_rpt"/>
</dbReference>
<dbReference type="FunFam" id="2.120.10.30:FF:000241">
    <property type="entry name" value="Low-density lipoprotein receptor-related protein 6"/>
    <property type="match status" value="1"/>
</dbReference>
<evidence type="ECO:0000256" key="5">
    <source>
        <dbReference type="ARBA" id="ARBA00023180"/>
    </source>
</evidence>
<keyword evidence="3" id="KW-0677">Repeat</keyword>
<keyword evidence="2" id="KW-0732">Signal</keyword>
<keyword evidence="5" id="KW-0325">Glycoprotein</keyword>
<dbReference type="WBParaSite" id="ACRNAN_scaffold4951.g6477.t1">
    <property type="protein sequence ID" value="ACRNAN_scaffold4951.g6477.t1"/>
    <property type="gene ID" value="ACRNAN_scaffold4951.g6477"/>
</dbReference>
<dbReference type="SMART" id="SM00135">
    <property type="entry name" value="LY"/>
    <property type="match status" value="4"/>
</dbReference>
<dbReference type="InterPro" id="IPR011042">
    <property type="entry name" value="6-blade_b-propeller_TolB-like"/>
</dbReference>
<keyword evidence="1" id="KW-0245">EGF-like domain</keyword>
<dbReference type="PROSITE" id="PS51120">
    <property type="entry name" value="LDLRB"/>
    <property type="match status" value="2"/>
</dbReference>
<sequence length="284" mass="31713">MIACDDDGNHAALVEHNVSLTGLAVDWIHGLVFWTDWGLKTVNVMNLNTKQRKVLFNEDIDSPGAIAVDPSKGLIFWTDWKKETIERASMDGNDRMTIVNSSSSTGIALDIFHERVYWADRNTNTIASIDYNENDRRTILRSSTYIKYPFSLAIFEDKLYWADVYQKGVFVMNKFNGTEVRQLINDVFEPRIVRVYHNAVQPELPNKCNHHSCGDGAICLPKDNSFKNRTGLPYSCVCADGYKTGEEPNTCVLSIVSNVFTTTVPVPVVPIPAVPVPAAPAPVT</sequence>
<dbReference type="SUPFAM" id="SSF63825">
    <property type="entry name" value="YWTD domain"/>
    <property type="match status" value="1"/>
</dbReference>
<evidence type="ECO:0000256" key="6">
    <source>
        <dbReference type="PROSITE-ProRule" id="PRU00461"/>
    </source>
</evidence>
<dbReference type="InterPro" id="IPR050778">
    <property type="entry name" value="Cueball_EGF_LRP_Nidogen"/>
</dbReference>
<dbReference type="PANTHER" id="PTHR46513:SF13">
    <property type="entry name" value="EGF-LIKE DOMAIN-CONTAINING PROTEIN"/>
    <property type="match status" value="1"/>
</dbReference>
<evidence type="ECO:0000256" key="4">
    <source>
        <dbReference type="ARBA" id="ARBA00023157"/>
    </source>
</evidence>
<accession>A0A914E267</accession>
<dbReference type="Pfam" id="PF00058">
    <property type="entry name" value="Ldl_recept_b"/>
    <property type="match status" value="3"/>
</dbReference>
<dbReference type="Gene3D" id="2.120.10.30">
    <property type="entry name" value="TolB, C-terminal domain"/>
    <property type="match status" value="1"/>
</dbReference>
<reference evidence="8" key="1">
    <citation type="submission" date="2022-11" db="UniProtKB">
        <authorList>
            <consortium name="WormBaseParasite"/>
        </authorList>
    </citation>
    <scope>IDENTIFICATION</scope>
</reference>
<keyword evidence="4" id="KW-1015">Disulfide bond</keyword>
<keyword evidence="7" id="KW-1185">Reference proteome</keyword>
<evidence type="ECO:0000256" key="2">
    <source>
        <dbReference type="ARBA" id="ARBA00022729"/>
    </source>
</evidence>
<proteinExistence type="predicted"/>
<evidence type="ECO:0000256" key="3">
    <source>
        <dbReference type="ARBA" id="ARBA00022737"/>
    </source>
</evidence>
<dbReference type="PANTHER" id="PTHR46513">
    <property type="entry name" value="VITELLOGENIN RECEPTOR-LIKE PROTEIN-RELATED-RELATED"/>
    <property type="match status" value="1"/>
</dbReference>
<feature type="repeat" description="LDL-receptor class B" evidence="6">
    <location>
        <begin position="30"/>
        <end position="72"/>
    </location>
</feature>
<name>A0A914E267_9BILA</name>
<evidence type="ECO:0000313" key="8">
    <source>
        <dbReference type="WBParaSite" id="ACRNAN_scaffold4951.g6477.t1"/>
    </source>
</evidence>
<dbReference type="AlphaFoldDB" id="A0A914E267"/>
<evidence type="ECO:0000313" key="7">
    <source>
        <dbReference type="Proteomes" id="UP000887540"/>
    </source>
</evidence>